<keyword evidence="2" id="KW-1185">Reference proteome</keyword>
<accession>A0A1I6G3S0</accession>
<organism evidence="1 2">
    <name type="scientific">Robiginitalea myxolifaciens</name>
    <dbReference type="NCBI Taxonomy" id="400055"/>
    <lineage>
        <taxon>Bacteria</taxon>
        <taxon>Pseudomonadati</taxon>
        <taxon>Bacteroidota</taxon>
        <taxon>Flavobacteriia</taxon>
        <taxon>Flavobacteriales</taxon>
        <taxon>Flavobacteriaceae</taxon>
        <taxon>Robiginitalea</taxon>
    </lineage>
</organism>
<reference evidence="1 2" key="1">
    <citation type="submission" date="2016-10" db="EMBL/GenBank/DDBJ databases">
        <authorList>
            <person name="de Groot N.N."/>
        </authorList>
    </citation>
    <scope>NUCLEOTIDE SEQUENCE [LARGE SCALE GENOMIC DNA]</scope>
    <source>
        <strain evidence="1 2">DSM 21019</strain>
    </source>
</reference>
<dbReference type="EMBL" id="FOYQ01000001">
    <property type="protein sequence ID" value="SFR36846.1"/>
    <property type="molecule type" value="Genomic_DNA"/>
</dbReference>
<gene>
    <name evidence="1" type="ORF">SAMN04490243_1193</name>
</gene>
<proteinExistence type="predicted"/>
<protein>
    <submittedName>
        <fullName evidence="1">Uncharacterized protein</fullName>
    </submittedName>
</protein>
<dbReference type="PROSITE" id="PS51257">
    <property type="entry name" value="PROKAR_LIPOPROTEIN"/>
    <property type="match status" value="1"/>
</dbReference>
<evidence type="ECO:0000313" key="2">
    <source>
        <dbReference type="Proteomes" id="UP000199534"/>
    </source>
</evidence>
<sequence>MKINIYNFLMCIICISLASCQEQIKENNLALEYAFNDSYWRIESPDGSADSLKIVDHQGRQSLLLNPGQKAILKDIAFKNFVVEFHCNGQVPGFGFRVQDPKNYEYLYLRMMMSGNRDALQYVPIHNGNLPWQLYNYPQYEGNAIYPRREVATIPLSMKDQLVSGKASDSLLTAIGNEGVEFSEESFVDIPDGSPAYIYDPRSGEALLFEAKEEGIVFLDIRTWVHVKAEVLENKMSVYVGDMDTPTFILDDLKHDTQAGGISLYSNFGEVHFSDFSITEIERGDTQSSEKDAKRIAPSYITKWHLSEMFVKDAVNFVQQADSLLKHRDKFKEINADKDGLVNISRFYDDMDKTILLTSKIVSDSEKEVTLNFDYADHLVILLNSETLFDGGMNFRPPPNKGAEGRVFVEDERTKLKLQKGTNWLVFVLSGDNRQKYNWGCIAKLEDLDGISLE</sequence>
<dbReference type="STRING" id="400055.SAMN04490243_1193"/>
<evidence type="ECO:0000313" key="1">
    <source>
        <dbReference type="EMBL" id="SFR36846.1"/>
    </source>
</evidence>
<dbReference type="Proteomes" id="UP000199534">
    <property type="component" value="Unassembled WGS sequence"/>
</dbReference>
<name>A0A1I6G3S0_9FLAO</name>
<dbReference type="AlphaFoldDB" id="A0A1I6G3S0"/>